<dbReference type="EMBL" id="SRLO01000328">
    <property type="protein sequence ID" value="TNN60757.1"/>
    <property type="molecule type" value="Genomic_DNA"/>
</dbReference>
<dbReference type="Proteomes" id="UP000314294">
    <property type="component" value="Unassembled WGS sequence"/>
</dbReference>
<reference evidence="2 3" key="1">
    <citation type="submission" date="2019-03" db="EMBL/GenBank/DDBJ databases">
        <title>First draft genome of Liparis tanakae, snailfish: a comprehensive survey of snailfish specific genes.</title>
        <authorList>
            <person name="Kim W."/>
            <person name="Song I."/>
            <person name="Jeong J.-H."/>
            <person name="Kim D."/>
            <person name="Kim S."/>
            <person name="Ryu S."/>
            <person name="Song J.Y."/>
            <person name="Lee S.K."/>
        </authorList>
    </citation>
    <scope>NUCLEOTIDE SEQUENCE [LARGE SCALE GENOMIC DNA]</scope>
    <source>
        <tissue evidence="2">Muscle</tissue>
    </source>
</reference>
<gene>
    <name evidence="2" type="ORF">EYF80_029001</name>
</gene>
<evidence type="ECO:0000256" key="1">
    <source>
        <dbReference type="SAM" id="SignalP"/>
    </source>
</evidence>
<keyword evidence="1" id="KW-0732">Signal</keyword>
<proteinExistence type="predicted"/>
<organism evidence="2 3">
    <name type="scientific">Liparis tanakae</name>
    <name type="common">Tanaka's snailfish</name>
    <dbReference type="NCBI Taxonomy" id="230148"/>
    <lineage>
        <taxon>Eukaryota</taxon>
        <taxon>Metazoa</taxon>
        <taxon>Chordata</taxon>
        <taxon>Craniata</taxon>
        <taxon>Vertebrata</taxon>
        <taxon>Euteleostomi</taxon>
        <taxon>Actinopterygii</taxon>
        <taxon>Neopterygii</taxon>
        <taxon>Teleostei</taxon>
        <taxon>Neoteleostei</taxon>
        <taxon>Acanthomorphata</taxon>
        <taxon>Eupercaria</taxon>
        <taxon>Perciformes</taxon>
        <taxon>Cottioidei</taxon>
        <taxon>Cottales</taxon>
        <taxon>Liparidae</taxon>
        <taxon>Liparis</taxon>
    </lineage>
</organism>
<comment type="caution">
    <text evidence="2">The sequence shown here is derived from an EMBL/GenBank/DDBJ whole genome shotgun (WGS) entry which is preliminary data.</text>
</comment>
<protein>
    <recommendedName>
        <fullName evidence="4">Secreted protein</fullName>
    </recommendedName>
</protein>
<name>A0A4Z2H4G6_9TELE</name>
<accession>A0A4Z2H4G6</accession>
<evidence type="ECO:0000313" key="2">
    <source>
        <dbReference type="EMBL" id="TNN60757.1"/>
    </source>
</evidence>
<dbReference type="AlphaFoldDB" id="A0A4Z2H4G6"/>
<keyword evidence="3" id="KW-1185">Reference proteome</keyword>
<evidence type="ECO:0000313" key="3">
    <source>
        <dbReference type="Proteomes" id="UP000314294"/>
    </source>
</evidence>
<sequence>MSLVCSWSHHPPVSQAACPPVAPLLLLLLLLLRHGSVHGVTDGSACLSLRYPAPSFALCAEPHRSCATRDCRVRVCARARAWEAEEEEEEDSSTRALHYATFASPRGNTFIRDPVFPLSDRM</sequence>
<feature type="signal peptide" evidence="1">
    <location>
        <begin position="1"/>
        <end position="39"/>
    </location>
</feature>
<evidence type="ECO:0008006" key="4">
    <source>
        <dbReference type="Google" id="ProtNLM"/>
    </source>
</evidence>
<feature type="chain" id="PRO_5021424389" description="Secreted protein" evidence="1">
    <location>
        <begin position="40"/>
        <end position="122"/>
    </location>
</feature>